<organism evidence="1 2">
    <name type="scientific">Rhodovarius crocodyli</name>
    <dbReference type="NCBI Taxonomy" id="1979269"/>
    <lineage>
        <taxon>Bacteria</taxon>
        <taxon>Pseudomonadati</taxon>
        <taxon>Pseudomonadota</taxon>
        <taxon>Alphaproteobacteria</taxon>
        <taxon>Acetobacterales</taxon>
        <taxon>Roseomonadaceae</taxon>
        <taxon>Rhodovarius</taxon>
    </lineage>
</organism>
<dbReference type="Proteomes" id="UP000282957">
    <property type="component" value="Unassembled WGS sequence"/>
</dbReference>
<dbReference type="EMBL" id="SACL01000004">
    <property type="protein sequence ID" value="RVT96204.1"/>
    <property type="molecule type" value="Genomic_DNA"/>
</dbReference>
<reference evidence="1 2" key="1">
    <citation type="submission" date="2019-01" db="EMBL/GenBank/DDBJ databases">
        <authorList>
            <person name="Chen W.-M."/>
        </authorList>
    </citation>
    <scope>NUCLEOTIDE SEQUENCE [LARGE SCALE GENOMIC DNA]</scope>
    <source>
        <strain evidence="1 2">CCP-6</strain>
    </source>
</reference>
<name>A0A437MEX0_9PROT</name>
<proteinExistence type="predicted"/>
<keyword evidence="2" id="KW-1185">Reference proteome</keyword>
<sequence length="185" mass="20321">MSNRTLIELNHDYCPNPRDDAALLDWARAMVRYMGGADPADLPQGVVRKHFRHHSEPCPMEAGPTGGVTAADLIALRRHLDRAAEQVSDLQGKVISTRSRFDADTFALAGDEVLPGYGVAEALDFQDFLVPVEVHAWAIVRRVWAVRVPIGDADGNHDGDEIMEFATKDEAEAFVKSVETPDATE</sequence>
<evidence type="ECO:0000313" key="1">
    <source>
        <dbReference type="EMBL" id="RVT96204.1"/>
    </source>
</evidence>
<gene>
    <name evidence="1" type="ORF">EOD42_13895</name>
</gene>
<dbReference type="RefSeq" id="WP_127788137.1">
    <property type="nucleotide sequence ID" value="NZ_SACL01000004.1"/>
</dbReference>
<dbReference type="AlphaFoldDB" id="A0A437MEX0"/>
<protein>
    <submittedName>
        <fullName evidence="1">Uncharacterized protein</fullName>
    </submittedName>
</protein>
<accession>A0A437MEX0</accession>
<evidence type="ECO:0000313" key="2">
    <source>
        <dbReference type="Proteomes" id="UP000282957"/>
    </source>
</evidence>
<comment type="caution">
    <text evidence="1">The sequence shown here is derived from an EMBL/GenBank/DDBJ whole genome shotgun (WGS) entry which is preliminary data.</text>
</comment>